<gene>
    <name evidence="1" type="ORF">BDN72DRAFT_210754</name>
</gene>
<name>A0ACD3B5W9_9AGAR</name>
<accession>A0ACD3B5W9</accession>
<organism evidence="1 2">
    <name type="scientific">Pluteus cervinus</name>
    <dbReference type="NCBI Taxonomy" id="181527"/>
    <lineage>
        <taxon>Eukaryota</taxon>
        <taxon>Fungi</taxon>
        <taxon>Dikarya</taxon>
        <taxon>Basidiomycota</taxon>
        <taxon>Agaricomycotina</taxon>
        <taxon>Agaricomycetes</taxon>
        <taxon>Agaricomycetidae</taxon>
        <taxon>Agaricales</taxon>
        <taxon>Pluteineae</taxon>
        <taxon>Pluteaceae</taxon>
        <taxon>Pluteus</taxon>
    </lineage>
</organism>
<sequence>MARPVPSLLLPIKKRVALPHKFVSHPWYTRTVRPPSAYLISCPRSRDHSRSKTVSTVQPDAPYLERYQTPSPHIQRHGGVHLGKVCNRFSGFKVIAILLRYMLGTAKPRRFSVLFLRACGVVMFPWGVRTAVHSLSCYWTSSIMRVRGGSGTYPSWILEVSILTGGH</sequence>
<dbReference type="Proteomes" id="UP000308600">
    <property type="component" value="Unassembled WGS sequence"/>
</dbReference>
<dbReference type="EMBL" id="ML208277">
    <property type="protein sequence ID" value="TFK73200.1"/>
    <property type="molecule type" value="Genomic_DNA"/>
</dbReference>
<keyword evidence="2" id="KW-1185">Reference proteome</keyword>
<evidence type="ECO:0000313" key="2">
    <source>
        <dbReference type="Proteomes" id="UP000308600"/>
    </source>
</evidence>
<reference evidence="1 2" key="1">
    <citation type="journal article" date="2019" name="Nat. Ecol. Evol.">
        <title>Megaphylogeny resolves global patterns of mushroom evolution.</title>
        <authorList>
            <person name="Varga T."/>
            <person name="Krizsan K."/>
            <person name="Foldi C."/>
            <person name="Dima B."/>
            <person name="Sanchez-Garcia M."/>
            <person name="Sanchez-Ramirez S."/>
            <person name="Szollosi G.J."/>
            <person name="Szarkandi J.G."/>
            <person name="Papp V."/>
            <person name="Albert L."/>
            <person name="Andreopoulos W."/>
            <person name="Angelini C."/>
            <person name="Antonin V."/>
            <person name="Barry K.W."/>
            <person name="Bougher N.L."/>
            <person name="Buchanan P."/>
            <person name="Buyck B."/>
            <person name="Bense V."/>
            <person name="Catcheside P."/>
            <person name="Chovatia M."/>
            <person name="Cooper J."/>
            <person name="Damon W."/>
            <person name="Desjardin D."/>
            <person name="Finy P."/>
            <person name="Geml J."/>
            <person name="Haridas S."/>
            <person name="Hughes K."/>
            <person name="Justo A."/>
            <person name="Karasinski D."/>
            <person name="Kautmanova I."/>
            <person name="Kiss B."/>
            <person name="Kocsube S."/>
            <person name="Kotiranta H."/>
            <person name="LaButti K.M."/>
            <person name="Lechner B.E."/>
            <person name="Liimatainen K."/>
            <person name="Lipzen A."/>
            <person name="Lukacs Z."/>
            <person name="Mihaltcheva S."/>
            <person name="Morgado L.N."/>
            <person name="Niskanen T."/>
            <person name="Noordeloos M.E."/>
            <person name="Ohm R.A."/>
            <person name="Ortiz-Santana B."/>
            <person name="Ovrebo C."/>
            <person name="Racz N."/>
            <person name="Riley R."/>
            <person name="Savchenko A."/>
            <person name="Shiryaev A."/>
            <person name="Soop K."/>
            <person name="Spirin V."/>
            <person name="Szebenyi C."/>
            <person name="Tomsovsky M."/>
            <person name="Tulloss R.E."/>
            <person name="Uehling J."/>
            <person name="Grigoriev I.V."/>
            <person name="Vagvolgyi C."/>
            <person name="Papp T."/>
            <person name="Martin F.M."/>
            <person name="Miettinen O."/>
            <person name="Hibbett D.S."/>
            <person name="Nagy L.G."/>
        </authorList>
    </citation>
    <scope>NUCLEOTIDE SEQUENCE [LARGE SCALE GENOMIC DNA]</scope>
    <source>
        <strain evidence="1 2">NL-1719</strain>
    </source>
</reference>
<protein>
    <submittedName>
        <fullName evidence="1">Uncharacterized protein</fullName>
    </submittedName>
</protein>
<proteinExistence type="predicted"/>
<evidence type="ECO:0000313" key="1">
    <source>
        <dbReference type="EMBL" id="TFK73200.1"/>
    </source>
</evidence>